<sequence length="88" mass="10611">MRFLNARRLEMAEIHLPINEDYGENVLNDRKVRKWCRAFNPRVHDEEQSGRLSVMDEDLVQWYMKLIKKFEATDAIRFHHLIMILLGV</sequence>
<evidence type="ECO:0000313" key="2">
    <source>
        <dbReference type="Proteomes" id="UP001054945"/>
    </source>
</evidence>
<proteinExistence type="predicted"/>
<organism evidence="1 2">
    <name type="scientific">Caerostris extrusa</name>
    <name type="common">Bark spider</name>
    <name type="synonym">Caerostris bankana</name>
    <dbReference type="NCBI Taxonomy" id="172846"/>
    <lineage>
        <taxon>Eukaryota</taxon>
        <taxon>Metazoa</taxon>
        <taxon>Ecdysozoa</taxon>
        <taxon>Arthropoda</taxon>
        <taxon>Chelicerata</taxon>
        <taxon>Arachnida</taxon>
        <taxon>Araneae</taxon>
        <taxon>Araneomorphae</taxon>
        <taxon>Entelegynae</taxon>
        <taxon>Araneoidea</taxon>
        <taxon>Araneidae</taxon>
        <taxon>Caerostris</taxon>
    </lineage>
</organism>
<dbReference type="EMBL" id="BPLR01000714">
    <property type="protein sequence ID" value="GIY96903.1"/>
    <property type="molecule type" value="Genomic_DNA"/>
</dbReference>
<dbReference type="Proteomes" id="UP001054945">
    <property type="component" value="Unassembled WGS sequence"/>
</dbReference>
<accession>A0AAV4XT37</accession>
<dbReference type="AlphaFoldDB" id="A0AAV4XT37"/>
<protein>
    <recommendedName>
        <fullName evidence="3">Mos1 transposase HTH domain-containing protein</fullName>
    </recommendedName>
</protein>
<name>A0AAV4XT37_CAEEX</name>
<keyword evidence="2" id="KW-1185">Reference proteome</keyword>
<gene>
    <name evidence="1" type="ORF">CEXT_40951</name>
</gene>
<evidence type="ECO:0008006" key="3">
    <source>
        <dbReference type="Google" id="ProtNLM"/>
    </source>
</evidence>
<evidence type="ECO:0000313" key="1">
    <source>
        <dbReference type="EMBL" id="GIY96903.1"/>
    </source>
</evidence>
<comment type="caution">
    <text evidence="1">The sequence shown here is derived from an EMBL/GenBank/DDBJ whole genome shotgun (WGS) entry which is preliminary data.</text>
</comment>
<reference evidence="1 2" key="1">
    <citation type="submission" date="2021-06" db="EMBL/GenBank/DDBJ databases">
        <title>Caerostris extrusa draft genome.</title>
        <authorList>
            <person name="Kono N."/>
            <person name="Arakawa K."/>
        </authorList>
    </citation>
    <scope>NUCLEOTIDE SEQUENCE [LARGE SCALE GENOMIC DNA]</scope>
</reference>